<dbReference type="PROSITE" id="PS00512">
    <property type="entry name" value="ALPHA_GALACTOSIDASE"/>
    <property type="match status" value="1"/>
</dbReference>
<dbReference type="FunFam" id="3.20.20.70:FF:000118">
    <property type="entry name" value="Alpha-galactosidase"/>
    <property type="match status" value="1"/>
</dbReference>
<evidence type="ECO:0000256" key="1">
    <source>
        <dbReference type="ARBA" id="ARBA00001255"/>
    </source>
</evidence>
<dbReference type="InterPro" id="IPR031704">
    <property type="entry name" value="Glyco_hydro_36_N"/>
</dbReference>
<keyword evidence="11" id="KW-1185">Reference proteome</keyword>
<feature type="binding site" evidence="7">
    <location>
        <begin position="478"/>
        <end position="482"/>
    </location>
    <ligand>
        <name>substrate</name>
    </ligand>
</feature>
<dbReference type="EMBL" id="JGZO01000010">
    <property type="protein sequence ID" value="KFI94258.1"/>
    <property type="molecule type" value="Genomic_DNA"/>
</dbReference>
<dbReference type="GeneID" id="85166086"/>
<evidence type="ECO:0000256" key="5">
    <source>
        <dbReference type="PIRNR" id="PIRNR005536"/>
    </source>
</evidence>
<dbReference type="Gene3D" id="3.20.20.70">
    <property type="entry name" value="Aldolase class I"/>
    <property type="match status" value="1"/>
</dbReference>
<dbReference type="GO" id="GO:0004557">
    <property type="term" value="F:alpha-galactosidase activity"/>
    <property type="evidence" value="ECO:0007669"/>
    <property type="project" value="UniProtKB-UniRule"/>
</dbReference>
<reference evidence="10 11" key="1">
    <citation type="submission" date="2014-03" db="EMBL/GenBank/DDBJ databases">
        <title>Genomics of Bifidobacteria.</title>
        <authorList>
            <person name="Ventura M."/>
            <person name="Milani C."/>
            <person name="Lugli G.A."/>
        </authorList>
    </citation>
    <scope>NUCLEOTIDE SEQUENCE [LARGE SCALE GENOMIC DNA]</scope>
    <source>
        <strain evidence="10 11">LMG 21589</strain>
    </source>
</reference>
<dbReference type="STRING" id="158787.BSCA_2379"/>
<dbReference type="PRINTS" id="PR00743">
    <property type="entry name" value="GLHYDRLASE36"/>
</dbReference>
<protein>
    <recommendedName>
        <fullName evidence="2 5">Alpha-galactosidase</fullName>
        <ecNumber evidence="2 5">3.2.1.22</ecNumber>
    </recommendedName>
</protein>
<dbReference type="PANTHER" id="PTHR43053:SF3">
    <property type="entry name" value="ALPHA-GALACTOSIDASE C-RELATED"/>
    <property type="match status" value="1"/>
</dbReference>
<comment type="catalytic activity">
    <reaction evidence="1 5">
        <text>Hydrolysis of terminal, non-reducing alpha-D-galactose residues in alpha-D-galactosides, including galactose oligosaccharides, galactomannans and galactolipids.</text>
        <dbReference type="EC" id="3.2.1.22"/>
    </reaction>
</comment>
<evidence type="ECO:0000256" key="6">
    <source>
        <dbReference type="PIRSR" id="PIRSR005536-1"/>
    </source>
</evidence>
<gene>
    <name evidence="10" type="ORF">BSCA_2379</name>
</gene>
<accession>A0A087DFF8</accession>
<dbReference type="OrthoDB" id="9758822at2"/>
<feature type="active site" description="Nucleophile" evidence="6">
    <location>
        <position position="480"/>
    </location>
</feature>
<dbReference type="PIRSF" id="PIRSF005536">
    <property type="entry name" value="Agal"/>
    <property type="match status" value="1"/>
</dbReference>
<evidence type="ECO:0000313" key="11">
    <source>
        <dbReference type="Proteomes" id="UP000029033"/>
    </source>
</evidence>
<dbReference type="Pfam" id="PF16875">
    <property type="entry name" value="Glyco_hydro_36N"/>
    <property type="match status" value="1"/>
</dbReference>
<feature type="domain" description="Glycosyl hydrolase family 36 C-terminal" evidence="8">
    <location>
        <begin position="657"/>
        <end position="750"/>
    </location>
</feature>
<keyword evidence="3 5" id="KW-0378">Hydrolase</keyword>
<dbReference type="GO" id="GO:0016052">
    <property type="term" value="P:carbohydrate catabolic process"/>
    <property type="evidence" value="ECO:0007669"/>
    <property type="project" value="InterPro"/>
</dbReference>
<dbReference type="AlphaFoldDB" id="A0A087DFF8"/>
<dbReference type="eggNOG" id="COG3345">
    <property type="taxonomic scope" value="Bacteria"/>
</dbReference>
<comment type="similarity">
    <text evidence="5">Belongs to the glycosyl hydrolase.</text>
</comment>
<dbReference type="Pfam" id="PF16874">
    <property type="entry name" value="Glyco_hydro_36C"/>
    <property type="match status" value="1"/>
</dbReference>
<sequence>MTILFDSATRQFHLRNDAISYVMRVLLGGELSHVYFGARLGDDGDLADEHAAPVTGLQTHDAADAYSLEDRHLEYPAAGSGDLNPAALAITDARGSHVVRPLYAGYRILDGKPALEGLPSTYVEDDAEAQTLEITLIDERVGLEIQLLYTLFADRPVIARSAKLTASARQGAAPIDVDAAYSADLDLADGDWDLITLGGEWERECAPLRARLRLGHQGSSSLSGHTSHRANPYLVLARPDTTETHGAAIGASLAYSGNFDADVHVDSYWRTRLRIGINPELFRWRLEPGESLQLPEAVLAYSSDGIGALSRVYHSLYRTRMARGPWRDRRRPIVVNTWEAIYMKMDEDKLVELASSAKDLGIEMLVIDDGWFGHRNYDDTSLGDWFPNPAKFPNGLKPVGERVHALGLKLGLWFEPEMISRDSVLFDTHPDWVLGDPDVELSVGRHQYLLDLTRPEVVDYLAGIMSKTIREGGIDYIKWDMNRSLAEVYSPTLPAERQGEVYHRYVLGYYDLLGRLTRAFPDMLIESCCSGGGRVDPGVLAYAPQAWISDDTDAMERVKIQYGTSYAYPLSMMSNHVSAVPNAQTGRISPLKTRADVALFGTFGYELDPRTVTDEAEREQIRRQVALDKRFAALVATGDFYRLISPFASEPAFAMAHAAWMVVSPDRREALVGYYRTHVGVNLMPFHLRLAGLDRDAAYTVEEIGFDTNPWRPRRGDELEEIGLPFIDGSAGEWKSKIPGGDNISRLFHLTAR</sequence>
<dbReference type="InterPro" id="IPR000111">
    <property type="entry name" value="Glyco_hydro_27/36_CS"/>
</dbReference>
<dbReference type="Gene3D" id="2.70.98.60">
    <property type="entry name" value="alpha-galactosidase from lactobacil brevis"/>
    <property type="match status" value="1"/>
</dbReference>
<comment type="caution">
    <text evidence="10">The sequence shown here is derived from an EMBL/GenBank/DDBJ whole genome shotgun (WGS) entry which is preliminary data.</text>
</comment>
<dbReference type="SUPFAM" id="SSF51445">
    <property type="entry name" value="(Trans)glycosidases"/>
    <property type="match status" value="1"/>
</dbReference>
<dbReference type="InterPro" id="IPR050985">
    <property type="entry name" value="Alpha-glycosidase_related"/>
</dbReference>
<feature type="binding site" evidence="7">
    <location>
        <position position="528"/>
    </location>
    <ligand>
        <name>substrate</name>
    </ligand>
</feature>
<dbReference type="InterPro" id="IPR038417">
    <property type="entry name" value="Alpga-gal_N_sf"/>
</dbReference>
<evidence type="ECO:0000256" key="4">
    <source>
        <dbReference type="ARBA" id="ARBA00023295"/>
    </source>
</evidence>
<dbReference type="RefSeq" id="WP_033519721.1">
    <property type="nucleotide sequence ID" value="NZ_JASOEM010000017.1"/>
</dbReference>
<dbReference type="Proteomes" id="UP000029033">
    <property type="component" value="Unassembled WGS sequence"/>
</dbReference>
<dbReference type="CDD" id="cd14791">
    <property type="entry name" value="GH36"/>
    <property type="match status" value="1"/>
</dbReference>
<evidence type="ECO:0000259" key="8">
    <source>
        <dbReference type="Pfam" id="PF16874"/>
    </source>
</evidence>
<dbReference type="InterPro" id="IPR002252">
    <property type="entry name" value="Glyco_hydro_36"/>
</dbReference>
<evidence type="ECO:0000259" key="9">
    <source>
        <dbReference type="Pfam" id="PF16875"/>
    </source>
</evidence>
<dbReference type="Gene3D" id="2.60.40.1180">
    <property type="entry name" value="Golgi alpha-mannosidase II"/>
    <property type="match status" value="1"/>
</dbReference>
<evidence type="ECO:0000313" key="10">
    <source>
        <dbReference type="EMBL" id="KFI94258.1"/>
    </source>
</evidence>
<dbReference type="InterPro" id="IPR017853">
    <property type="entry name" value="GH"/>
</dbReference>
<feature type="domain" description="Glycosyl hydrolase family 36 N-terminal" evidence="9">
    <location>
        <begin position="29"/>
        <end position="287"/>
    </location>
</feature>
<dbReference type="PANTHER" id="PTHR43053">
    <property type="entry name" value="GLYCOSIDASE FAMILY 31"/>
    <property type="match status" value="1"/>
</dbReference>
<organism evidence="10 11">
    <name type="scientific">Bifidobacterium scardovii</name>
    <dbReference type="NCBI Taxonomy" id="158787"/>
    <lineage>
        <taxon>Bacteria</taxon>
        <taxon>Bacillati</taxon>
        <taxon>Actinomycetota</taxon>
        <taxon>Actinomycetes</taxon>
        <taxon>Bifidobacteriales</taxon>
        <taxon>Bifidobacteriaceae</taxon>
        <taxon>Bifidobacterium</taxon>
    </lineage>
</organism>
<feature type="active site" description="Proton donor" evidence="6">
    <location>
        <position position="550"/>
    </location>
</feature>
<evidence type="ECO:0000256" key="3">
    <source>
        <dbReference type="ARBA" id="ARBA00022801"/>
    </source>
</evidence>
<dbReference type="EC" id="3.2.1.22" evidence="2 5"/>
<keyword evidence="4 5" id="KW-0326">Glycosidase</keyword>
<proteinExistence type="inferred from homology"/>
<feature type="binding site" evidence="7">
    <location>
        <position position="201"/>
    </location>
    <ligand>
        <name>substrate</name>
    </ligand>
</feature>
<dbReference type="InterPro" id="IPR013780">
    <property type="entry name" value="Glyco_hydro_b"/>
</dbReference>
<feature type="binding site" evidence="7">
    <location>
        <position position="445"/>
    </location>
    <ligand>
        <name>substrate</name>
    </ligand>
</feature>
<evidence type="ECO:0000256" key="2">
    <source>
        <dbReference type="ARBA" id="ARBA00012755"/>
    </source>
</evidence>
<dbReference type="InterPro" id="IPR031705">
    <property type="entry name" value="Glyco_hydro_36_C"/>
</dbReference>
<feature type="binding site" evidence="7">
    <location>
        <begin position="368"/>
        <end position="369"/>
    </location>
    <ligand>
        <name>substrate</name>
    </ligand>
</feature>
<name>A0A087DFF8_9BIFI</name>
<feature type="binding site" evidence="7">
    <location>
        <position position="550"/>
    </location>
    <ligand>
        <name>substrate</name>
    </ligand>
</feature>
<dbReference type="InterPro" id="IPR013785">
    <property type="entry name" value="Aldolase_TIM"/>
</dbReference>
<dbReference type="Pfam" id="PF02065">
    <property type="entry name" value="Melibiase"/>
    <property type="match status" value="1"/>
</dbReference>
<evidence type="ECO:0000256" key="7">
    <source>
        <dbReference type="PIRSR" id="PIRSR005536-2"/>
    </source>
</evidence>